<dbReference type="RefSeq" id="WP_157332982.1">
    <property type="nucleotide sequence ID" value="NZ_RHLK01000002.1"/>
</dbReference>
<dbReference type="GO" id="GO:0017000">
    <property type="term" value="P:antibiotic biosynthetic process"/>
    <property type="evidence" value="ECO:0007669"/>
    <property type="project" value="UniProtKB-KW"/>
</dbReference>
<dbReference type="SUPFAM" id="SSF52777">
    <property type="entry name" value="CoA-dependent acyltransferases"/>
    <property type="match status" value="2"/>
</dbReference>
<organism evidence="10 11">
    <name type="scientific">Paenibacillus lutrae</name>
    <dbReference type="NCBI Taxonomy" id="2078573"/>
    <lineage>
        <taxon>Bacteria</taxon>
        <taxon>Bacillati</taxon>
        <taxon>Bacillota</taxon>
        <taxon>Bacilli</taxon>
        <taxon>Bacillales</taxon>
        <taxon>Paenibacillaceae</taxon>
        <taxon>Paenibacillus</taxon>
    </lineage>
</organism>
<dbReference type="GO" id="GO:0044550">
    <property type="term" value="P:secondary metabolite biosynthetic process"/>
    <property type="evidence" value="ECO:0007669"/>
    <property type="project" value="TreeGrafter"/>
</dbReference>
<dbReference type="InterPro" id="IPR010071">
    <property type="entry name" value="AA_adenyl_dom"/>
</dbReference>
<dbReference type="PANTHER" id="PTHR45527">
    <property type="entry name" value="NONRIBOSOMAL PEPTIDE SYNTHETASE"/>
    <property type="match status" value="1"/>
</dbReference>
<dbReference type="SUPFAM" id="SSF47336">
    <property type="entry name" value="ACP-like"/>
    <property type="match status" value="1"/>
</dbReference>
<keyword evidence="6" id="KW-0677">Repeat</keyword>
<dbReference type="PANTHER" id="PTHR45527:SF1">
    <property type="entry name" value="FATTY ACID SYNTHASE"/>
    <property type="match status" value="1"/>
</dbReference>
<dbReference type="Gene3D" id="1.10.1200.10">
    <property type="entry name" value="ACP-like"/>
    <property type="match status" value="1"/>
</dbReference>
<evidence type="ECO:0000313" key="11">
    <source>
        <dbReference type="Proteomes" id="UP000490800"/>
    </source>
</evidence>
<dbReference type="EMBL" id="RHLK01000002">
    <property type="protein sequence ID" value="MVO98616.1"/>
    <property type="molecule type" value="Genomic_DNA"/>
</dbReference>
<dbReference type="InterPro" id="IPR009081">
    <property type="entry name" value="PP-bd_ACP"/>
</dbReference>
<evidence type="ECO:0000256" key="4">
    <source>
        <dbReference type="ARBA" id="ARBA00022553"/>
    </source>
</evidence>
<gene>
    <name evidence="10" type="ORF">EDM21_03545</name>
</gene>
<keyword evidence="3" id="KW-0596">Phosphopantetheine</keyword>
<dbReference type="PRINTS" id="PR00154">
    <property type="entry name" value="AMPBINDING"/>
</dbReference>
<comment type="similarity">
    <text evidence="2">Belongs to the ATP-dependent AMP-binding enzyme family.</text>
</comment>
<keyword evidence="5" id="KW-0436">Ligase</keyword>
<dbReference type="InterPro" id="IPR001242">
    <property type="entry name" value="Condensation_dom"/>
</dbReference>
<keyword evidence="11" id="KW-1185">Reference proteome</keyword>
<dbReference type="GO" id="GO:0031177">
    <property type="term" value="F:phosphopantetheine binding"/>
    <property type="evidence" value="ECO:0007669"/>
    <property type="project" value="InterPro"/>
</dbReference>
<dbReference type="InterPro" id="IPR036736">
    <property type="entry name" value="ACP-like_sf"/>
</dbReference>
<evidence type="ECO:0000256" key="7">
    <source>
        <dbReference type="ARBA" id="ARBA00023194"/>
    </source>
</evidence>
<dbReference type="Gene3D" id="2.30.38.10">
    <property type="entry name" value="Luciferase, Domain 3"/>
    <property type="match status" value="1"/>
</dbReference>
<dbReference type="Pfam" id="PF00550">
    <property type="entry name" value="PP-binding"/>
    <property type="match status" value="1"/>
</dbReference>
<dbReference type="FunFam" id="2.30.38.10:FF:000001">
    <property type="entry name" value="Non-ribosomal peptide synthetase PvdI"/>
    <property type="match status" value="1"/>
</dbReference>
<dbReference type="Pfam" id="PF13193">
    <property type="entry name" value="AMP-binding_C"/>
    <property type="match status" value="1"/>
</dbReference>
<dbReference type="InterPro" id="IPR045851">
    <property type="entry name" value="AMP-bd_C_sf"/>
</dbReference>
<comment type="cofactor">
    <cofactor evidence="1">
        <name>pantetheine 4'-phosphate</name>
        <dbReference type="ChEBI" id="CHEBI:47942"/>
    </cofactor>
</comment>
<evidence type="ECO:0000256" key="1">
    <source>
        <dbReference type="ARBA" id="ARBA00001957"/>
    </source>
</evidence>
<dbReference type="InterPro" id="IPR020459">
    <property type="entry name" value="AMP-binding"/>
</dbReference>
<dbReference type="GO" id="GO:0043041">
    <property type="term" value="P:amino acid activation for nonribosomal peptide biosynthetic process"/>
    <property type="evidence" value="ECO:0007669"/>
    <property type="project" value="TreeGrafter"/>
</dbReference>
<reference evidence="10 11" key="1">
    <citation type="journal article" date="2019" name="Microorganisms">
        <title>Paenibacillus lutrae sp. nov., A Chitinolytic Species Isolated from A River Otter in Castril Natural Park, Granada, Spain.</title>
        <authorList>
            <person name="Rodriguez M."/>
            <person name="Reina J.C."/>
            <person name="Bejar V."/>
            <person name="Llamas I."/>
        </authorList>
    </citation>
    <scope>NUCLEOTIDE SEQUENCE [LARGE SCALE GENOMIC DNA]</scope>
    <source>
        <strain evidence="10 11">N10</strain>
    </source>
</reference>
<evidence type="ECO:0000256" key="5">
    <source>
        <dbReference type="ARBA" id="ARBA00022598"/>
    </source>
</evidence>
<evidence type="ECO:0000259" key="9">
    <source>
        <dbReference type="PROSITE" id="PS50075"/>
    </source>
</evidence>
<evidence type="ECO:0000256" key="8">
    <source>
        <dbReference type="ARBA" id="ARBA00023268"/>
    </source>
</evidence>
<dbReference type="FunFam" id="3.40.50.980:FF:000001">
    <property type="entry name" value="Non-ribosomal peptide synthetase"/>
    <property type="match status" value="1"/>
</dbReference>
<dbReference type="PROSITE" id="PS00012">
    <property type="entry name" value="PHOSPHOPANTETHEINE"/>
    <property type="match status" value="1"/>
</dbReference>
<dbReference type="InterPro" id="IPR020806">
    <property type="entry name" value="PKS_PP-bd"/>
</dbReference>
<dbReference type="InterPro" id="IPR006162">
    <property type="entry name" value="Ppantetheine_attach_site"/>
</dbReference>
<dbReference type="Pfam" id="PF00668">
    <property type="entry name" value="Condensation"/>
    <property type="match status" value="1"/>
</dbReference>
<dbReference type="Proteomes" id="UP000490800">
    <property type="component" value="Unassembled WGS sequence"/>
</dbReference>
<dbReference type="PROSITE" id="PS00455">
    <property type="entry name" value="AMP_BINDING"/>
    <property type="match status" value="1"/>
</dbReference>
<keyword evidence="7" id="KW-0045">Antibiotic biosynthesis</keyword>
<dbReference type="Pfam" id="PF00501">
    <property type="entry name" value="AMP-binding"/>
    <property type="match status" value="1"/>
</dbReference>
<name>A0A7X3FF96_9BACL</name>
<keyword evidence="4" id="KW-0597">Phosphoprotein</keyword>
<proteinExistence type="inferred from homology"/>
<dbReference type="PROSITE" id="PS50075">
    <property type="entry name" value="CARRIER"/>
    <property type="match status" value="1"/>
</dbReference>
<comment type="caution">
    <text evidence="10">The sequence shown here is derived from an EMBL/GenBank/DDBJ whole genome shotgun (WGS) entry which is preliminary data.</text>
</comment>
<evidence type="ECO:0000256" key="6">
    <source>
        <dbReference type="ARBA" id="ARBA00022737"/>
    </source>
</evidence>
<keyword evidence="8" id="KW-0511">Multifunctional enzyme</keyword>
<evidence type="ECO:0000256" key="3">
    <source>
        <dbReference type="ARBA" id="ARBA00022450"/>
    </source>
</evidence>
<dbReference type="GO" id="GO:0005737">
    <property type="term" value="C:cytoplasm"/>
    <property type="evidence" value="ECO:0007669"/>
    <property type="project" value="TreeGrafter"/>
</dbReference>
<evidence type="ECO:0000256" key="2">
    <source>
        <dbReference type="ARBA" id="ARBA00006432"/>
    </source>
</evidence>
<dbReference type="SMART" id="SM00823">
    <property type="entry name" value="PKS_PP"/>
    <property type="match status" value="1"/>
</dbReference>
<dbReference type="InterPro" id="IPR000873">
    <property type="entry name" value="AMP-dep_synth/lig_dom"/>
</dbReference>
<dbReference type="InterPro" id="IPR025110">
    <property type="entry name" value="AMP-bd_C"/>
</dbReference>
<dbReference type="Gene3D" id="3.30.559.30">
    <property type="entry name" value="Nonribosomal peptide synthetase, condensation domain"/>
    <property type="match status" value="2"/>
</dbReference>
<feature type="domain" description="Carrier" evidence="9">
    <location>
        <begin position="768"/>
        <end position="845"/>
    </location>
</feature>
<dbReference type="Gene3D" id="3.40.50.980">
    <property type="match status" value="2"/>
</dbReference>
<dbReference type="AlphaFoldDB" id="A0A7X3FF96"/>
<dbReference type="OrthoDB" id="9765680at2"/>
<dbReference type="FunFam" id="3.40.50.12780:FF:000012">
    <property type="entry name" value="Non-ribosomal peptide synthetase"/>
    <property type="match status" value="1"/>
</dbReference>
<dbReference type="Gene3D" id="3.30.300.30">
    <property type="match status" value="1"/>
</dbReference>
<accession>A0A7X3FF96</accession>
<dbReference type="CDD" id="cd05930">
    <property type="entry name" value="A_NRPS"/>
    <property type="match status" value="1"/>
</dbReference>
<dbReference type="SUPFAM" id="SSF56801">
    <property type="entry name" value="Acetyl-CoA synthetase-like"/>
    <property type="match status" value="1"/>
</dbReference>
<evidence type="ECO:0000313" key="10">
    <source>
        <dbReference type="EMBL" id="MVO98616.1"/>
    </source>
</evidence>
<dbReference type="NCBIfam" id="TIGR01733">
    <property type="entry name" value="AA-adenyl-dom"/>
    <property type="match status" value="1"/>
</dbReference>
<dbReference type="SMART" id="SM01294">
    <property type="entry name" value="PKS_PP_betabranch"/>
    <property type="match status" value="1"/>
</dbReference>
<protein>
    <submittedName>
        <fullName evidence="10">Amino acid adenylation domain-containing protein</fullName>
    </submittedName>
</protein>
<dbReference type="GO" id="GO:0016874">
    <property type="term" value="F:ligase activity"/>
    <property type="evidence" value="ECO:0007669"/>
    <property type="project" value="UniProtKB-KW"/>
</dbReference>
<dbReference type="InterPro" id="IPR020845">
    <property type="entry name" value="AMP-binding_CS"/>
</dbReference>
<sequence length="1052" mass="117136">MSRLDLNVLLSDRKYTEQEKFWLDNLAGVSSDHIELTDMARLSDEGRRYSEKFLDAAAQERLLELCNHSDMSLYIAFTAMVHIVLYRCHGVSECVIGMPVLKLTRTEETLNETVLLRSHSQGNMTFKELLIQTKRAVLEAYRHQDYPLPVILEKLTERSNESLPVIPLMSYACMYDGLHEHAFRKEAQVEVVFGLERTAEGLKLVLDCDSELYSEEQAALLQTSFHHVLEHVSANIQTSIGDVPILSEEEKNRIVVGFNESGVLTPKMTTIDRLFEEQVNNNPGRTALIVGEKSYTYGELNQKADALAARVIAAGGKPDQIIALLADRSFDMLVGIMGILKSGCAFLPVDPNYPASRIQHYMSDSQAEIIVTATAKTDIDGFKGTRIDLKDLQHVQGSITAAASHQSSNLAYVIYTSGSTGKPKGVMIEHRSVIHFIEAMCDRIAFGEEETLLSVTTYSFDIFYLETLLPLLRGMTVVLADEASQIDPGQLAAVIGKHQPDYIQTTPSRLKLMLENERCAELMGNFKAILVGGEAFPSYLLEQLKPYTAVKIYNMYGPTETTIWSAMTELKQDAPLTIGSPIANTQIYILDDNRNPVPVSAMGELHISGAGLARGYWNQPDLTREKFVDNPFLTGSKMYKTGDYARWLPNGTIEYIGRTDQLVKLRGYRIELGEIEQALNELEGITGAVVLAKRADDGSLFLCGYIVTAIPLPTATIKALLKEKLPEYMIPAFLVPVETIPLTPNGKVDRESLRKRSHEAVLPSDNELPMNDLEQTLAEIWSEVLQMSADQIGTESSFFDVGGDSISMVQMVALIDKQFPGKVTLTDLFVHKNIKMLAQLILKDEEAPEITLHDLAVFALPERYFAGNESTSSESSYRIAASAEMSERIQETALQAGITKMDVLLAACFYLMSDITGSEELLMYTALDRTDEVTPLHVNLSGIEDISDLFGNVREAREAAVNGSVRIGHIRAIEERGDHSVAALIYDKSKVTAGYALSGLFDLVLELDPDDVNISLEFDNRRLDGARMIELLKKYMTLLRMMVQKREQAELR</sequence>